<dbReference type="EMBL" id="SKCS01000599">
    <property type="protein sequence ID" value="TNN05113.1"/>
    <property type="molecule type" value="Genomic_DNA"/>
</dbReference>
<protein>
    <submittedName>
        <fullName evidence="1">Uncharacterized protein</fullName>
    </submittedName>
</protein>
<dbReference type="Proteomes" id="UP000311919">
    <property type="component" value="Unassembled WGS sequence"/>
</dbReference>
<organism evidence="1 2">
    <name type="scientific">Schistosoma japonicum</name>
    <name type="common">Blood fluke</name>
    <dbReference type="NCBI Taxonomy" id="6182"/>
    <lineage>
        <taxon>Eukaryota</taxon>
        <taxon>Metazoa</taxon>
        <taxon>Spiralia</taxon>
        <taxon>Lophotrochozoa</taxon>
        <taxon>Platyhelminthes</taxon>
        <taxon>Trematoda</taxon>
        <taxon>Digenea</taxon>
        <taxon>Strigeidida</taxon>
        <taxon>Schistosomatoidea</taxon>
        <taxon>Schistosomatidae</taxon>
        <taxon>Schistosoma</taxon>
    </lineage>
</organism>
<keyword evidence="2" id="KW-1185">Reference proteome</keyword>
<reference evidence="1 2" key="1">
    <citation type="submission" date="2019-03" db="EMBL/GenBank/DDBJ databases">
        <title>An improved genome assembly of the fluke Schistosoma japonicum.</title>
        <authorList>
            <person name="Hu W."/>
            <person name="Luo F."/>
            <person name="Yin M."/>
            <person name="Mo X."/>
            <person name="Sun C."/>
            <person name="Wu Q."/>
            <person name="Zhu B."/>
            <person name="Xiang M."/>
            <person name="Wang J."/>
            <person name="Wang Y."/>
            <person name="Zhang T."/>
            <person name="Xu B."/>
            <person name="Zheng H."/>
            <person name="Feng Z."/>
        </authorList>
    </citation>
    <scope>NUCLEOTIDE SEQUENCE [LARGE SCALE GENOMIC DNA]</scope>
    <source>
        <strain evidence="1">HuSjv2</strain>
        <tissue evidence="1">Worms</tissue>
    </source>
</reference>
<accession>A0A4Z2CLF3</accession>
<evidence type="ECO:0000313" key="1">
    <source>
        <dbReference type="EMBL" id="TNN05113.1"/>
    </source>
</evidence>
<proteinExistence type="predicted"/>
<sequence length="279" mass="33158">MILDQFTCETTSTPIRQLFINKLINTNPIDDTEKLQIEAYEICLKTIQRIQDQYNIDLNHLNTFQSIKSKQSSLWKWEIIDTTIEYIPSFYQQKYYQFNEIINNSDKHQLNNHFIKQSIKIPSTPYKNINKIHQCHDIIVNCKDQLCNGLTHNDSILLNDQVKYISSNKKNQLCNLFTIWEPKIKRDKYIHSNKEVIHRSKSLDSYSNNLIQLNYLNEDKLNKFSSNIDLHQIDNESNQNQSKNDSLLMKQTNEPILQKFRHFHDRMKKIKSVDCISTT</sequence>
<dbReference type="AlphaFoldDB" id="A0A4Z2CLF3"/>
<comment type="caution">
    <text evidence="1">The sequence shown here is derived from an EMBL/GenBank/DDBJ whole genome shotgun (WGS) entry which is preliminary data.</text>
</comment>
<dbReference type="OrthoDB" id="6252398at2759"/>
<name>A0A4Z2CLF3_SCHJA</name>
<evidence type="ECO:0000313" key="2">
    <source>
        <dbReference type="Proteomes" id="UP000311919"/>
    </source>
</evidence>
<gene>
    <name evidence="1" type="ORF">EWB00_009657</name>
</gene>